<dbReference type="OrthoDB" id="5978920at2759"/>
<evidence type="ECO:0000256" key="1">
    <source>
        <dbReference type="ARBA" id="ARBA00009809"/>
    </source>
</evidence>
<protein>
    <submittedName>
        <fullName evidence="2">Beta-galactosidase isoform X1</fullName>
    </submittedName>
</protein>
<comment type="caution">
    <text evidence="2">The sequence shown here is derived from an EMBL/GenBank/DDBJ whole genome shotgun (WGS) entry which is preliminary data.</text>
</comment>
<comment type="similarity">
    <text evidence="1">Belongs to the glycosyl hydrolase 35 family.</text>
</comment>
<dbReference type="Pfam" id="PF01301">
    <property type="entry name" value="Glyco_hydro_35"/>
    <property type="match status" value="1"/>
</dbReference>
<dbReference type="Gene3D" id="3.20.20.80">
    <property type="entry name" value="Glycosidases"/>
    <property type="match status" value="1"/>
</dbReference>
<proteinExistence type="inferred from homology"/>
<reference evidence="2" key="1">
    <citation type="submission" date="2020-04" db="EMBL/GenBank/DDBJ databases">
        <authorList>
            <person name="Alioto T."/>
            <person name="Alioto T."/>
            <person name="Gomez Garrido J."/>
        </authorList>
    </citation>
    <scope>NUCLEOTIDE SEQUENCE</scope>
    <source>
        <strain evidence="2">A484AB</strain>
    </source>
</reference>
<dbReference type="SUPFAM" id="SSF51445">
    <property type="entry name" value="(Trans)glycosidases"/>
    <property type="match status" value="1"/>
</dbReference>
<dbReference type="Proteomes" id="UP001152795">
    <property type="component" value="Unassembled WGS sequence"/>
</dbReference>
<gene>
    <name evidence="2" type="ORF">PACLA_8A073997</name>
</gene>
<dbReference type="PRINTS" id="PR00742">
    <property type="entry name" value="GLHYDRLASE35"/>
</dbReference>
<accession>A0A7D9DKT9</accession>
<organism evidence="2 3">
    <name type="scientific">Paramuricea clavata</name>
    <name type="common">Red gorgonian</name>
    <name type="synonym">Violescent sea-whip</name>
    <dbReference type="NCBI Taxonomy" id="317549"/>
    <lineage>
        <taxon>Eukaryota</taxon>
        <taxon>Metazoa</taxon>
        <taxon>Cnidaria</taxon>
        <taxon>Anthozoa</taxon>
        <taxon>Octocorallia</taxon>
        <taxon>Malacalcyonacea</taxon>
        <taxon>Plexauridae</taxon>
        <taxon>Paramuricea</taxon>
    </lineage>
</organism>
<dbReference type="InterPro" id="IPR031330">
    <property type="entry name" value="Gly_Hdrlase_35_cat"/>
</dbReference>
<dbReference type="InterPro" id="IPR017853">
    <property type="entry name" value="GH"/>
</dbReference>
<evidence type="ECO:0000313" key="3">
    <source>
        <dbReference type="Proteomes" id="UP001152795"/>
    </source>
</evidence>
<dbReference type="EMBL" id="CACRXK020001140">
    <property type="protein sequence ID" value="CAB3987232.1"/>
    <property type="molecule type" value="Genomic_DNA"/>
</dbReference>
<name>A0A7D9DKT9_PARCT</name>
<dbReference type="InterPro" id="IPR001944">
    <property type="entry name" value="Glycoside_Hdrlase_35"/>
</dbReference>
<dbReference type="AlphaFoldDB" id="A0A7D9DKT9"/>
<sequence>MAANIASSIFILSALLCVIFDPIHARSFTIDYENDCFLKDGKPFRYISAGMHYFRVPRMYWKDRLLKIKAAGLNAVQTYVAWNVHESHQGTYNFEGDADIVSYIKLVQETGLLLILRPGPYICAEWEFGGFPPWLLKNASIILRSSQDPVYISAVTSWFKVLLTKLRPYLYSNGGPIISAQVCFFCFFFHFLQFTL</sequence>
<evidence type="ECO:0000313" key="2">
    <source>
        <dbReference type="EMBL" id="CAB3987232.1"/>
    </source>
</evidence>
<dbReference type="GO" id="GO:0005975">
    <property type="term" value="P:carbohydrate metabolic process"/>
    <property type="evidence" value="ECO:0007669"/>
    <property type="project" value="InterPro"/>
</dbReference>
<keyword evidence="3" id="KW-1185">Reference proteome</keyword>
<dbReference type="GO" id="GO:0004553">
    <property type="term" value="F:hydrolase activity, hydrolyzing O-glycosyl compounds"/>
    <property type="evidence" value="ECO:0007669"/>
    <property type="project" value="InterPro"/>
</dbReference>
<dbReference type="PANTHER" id="PTHR23421">
    <property type="entry name" value="BETA-GALACTOSIDASE RELATED"/>
    <property type="match status" value="1"/>
</dbReference>